<feature type="region of interest" description="Disordered" evidence="6">
    <location>
        <begin position="70"/>
        <end position="107"/>
    </location>
</feature>
<gene>
    <name evidence="8" type="ORF">Q8A70_22905</name>
</gene>
<sequence>MAGEKPTTAKVDPETLALRAAPRRVVRFKRRLMIGIAAVGIAGIFGVTWLALKGPILRFGQQAQELYSTDRNSTAEGLDGLPKDYGEMKPETPVLGPPLPGDLGPPILERQKQLGLAPGVPESEADREAEAERQRLAQLARAAREASVFFQVTIRSSVAVSQGSGQTHQAESADSQFNPPVGNRLSLDPDHDPNNQQRKLDFLNDKSAAGIYNPHVLQDPASPYQVMAGTVIEAALVTGLNSDLPGEVIAQTTSNTFDSVSGQTLLVPQGSRLIGSYDSVIAFGQSRALVVWRRIIFPDGSSIEIDNLPATDAAGYAGLEDEVDFHTWRVIKGIALATLLGVGTELSLGDGQSDLVRALQQSGQQSTNAAGQRLVEKNFNIQPTITVRPGWPLRVIVEKDLVLRPYRG</sequence>
<protein>
    <submittedName>
        <fullName evidence="8">TrbI/VirB10 family protein</fullName>
    </submittedName>
</protein>
<comment type="caution">
    <text evidence="8">The sequence shown here is derived from an EMBL/GenBank/DDBJ whole genome shotgun (WGS) entry which is preliminary data.</text>
</comment>
<evidence type="ECO:0000256" key="4">
    <source>
        <dbReference type="ARBA" id="ARBA00022989"/>
    </source>
</evidence>
<keyword evidence="5 7" id="KW-0472">Membrane</keyword>
<evidence type="ECO:0000256" key="7">
    <source>
        <dbReference type="SAM" id="Phobius"/>
    </source>
</evidence>
<feature type="transmembrane region" description="Helical" evidence="7">
    <location>
        <begin position="32"/>
        <end position="52"/>
    </location>
</feature>
<keyword evidence="4 7" id="KW-1133">Transmembrane helix</keyword>
<dbReference type="InterPro" id="IPR005498">
    <property type="entry name" value="T4SS_VirB10/TraB/TrbI"/>
</dbReference>
<evidence type="ECO:0000256" key="3">
    <source>
        <dbReference type="ARBA" id="ARBA00022692"/>
    </source>
</evidence>
<dbReference type="EMBL" id="JAUYVI010000007">
    <property type="protein sequence ID" value="MDQ7250557.1"/>
    <property type="molecule type" value="Genomic_DNA"/>
</dbReference>
<feature type="region of interest" description="Disordered" evidence="6">
    <location>
        <begin position="163"/>
        <end position="198"/>
    </location>
</feature>
<reference evidence="9" key="1">
    <citation type="submission" date="2023-08" db="EMBL/GenBank/DDBJ databases">
        <title>Rhodospirillaceae gen. nov., a novel taxon isolated from the Yangtze River Yuezi River estuary sludge.</title>
        <authorList>
            <person name="Ruan L."/>
        </authorList>
    </citation>
    <scope>NUCLEOTIDE SEQUENCE [LARGE SCALE GENOMIC DNA]</scope>
    <source>
        <strain evidence="9">R-7</strain>
    </source>
</reference>
<dbReference type="Pfam" id="PF03743">
    <property type="entry name" value="TrbI"/>
    <property type="match status" value="1"/>
</dbReference>
<comment type="similarity">
    <text evidence="2">Belongs to the TrbI/VirB10 family.</text>
</comment>
<dbReference type="CDD" id="cd16429">
    <property type="entry name" value="VirB10"/>
    <property type="match status" value="1"/>
</dbReference>
<dbReference type="Gene3D" id="2.40.128.260">
    <property type="entry name" value="Type IV secretion system, VirB10/TraB/TrbI"/>
    <property type="match status" value="1"/>
</dbReference>
<evidence type="ECO:0000256" key="5">
    <source>
        <dbReference type="ARBA" id="ARBA00023136"/>
    </source>
</evidence>
<evidence type="ECO:0000256" key="1">
    <source>
        <dbReference type="ARBA" id="ARBA00004167"/>
    </source>
</evidence>
<feature type="compositionally biased region" description="Polar residues" evidence="6">
    <location>
        <begin position="163"/>
        <end position="178"/>
    </location>
</feature>
<evidence type="ECO:0000256" key="2">
    <source>
        <dbReference type="ARBA" id="ARBA00010265"/>
    </source>
</evidence>
<dbReference type="Proteomes" id="UP001230156">
    <property type="component" value="Unassembled WGS sequence"/>
</dbReference>
<dbReference type="RefSeq" id="WP_379959977.1">
    <property type="nucleotide sequence ID" value="NZ_JAUYVI010000007.1"/>
</dbReference>
<proteinExistence type="inferred from homology"/>
<feature type="compositionally biased region" description="Basic and acidic residues" evidence="6">
    <location>
        <begin position="187"/>
        <end position="198"/>
    </location>
</feature>
<keyword evidence="3 7" id="KW-0812">Transmembrane</keyword>
<evidence type="ECO:0000256" key="6">
    <source>
        <dbReference type="SAM" id="MobiDB-lite"/>
    </source>
</evidence>
<evidence type="ECO:0000313" key="8">
    <source>
        <dbReference type="EMBL" id="MDQ7250557.1"/>
    </source>
</evidence>
<dbReference type="InterPro" id="IPR042217">
    <property type="entry name" value="T4SS_VirB10/TrbI"/>
</dbReference>
<keyword evidence="9" id="KW-1185">Reference proteome</keyword>
<organism evidence="8 9">
    <name type="scientific">Dongia sedimenti</name>
    <dbReference type="NCBI Taxonomy" id="3064282"/>
    <lineage>
        <taxon>Bacteria</taxon>
        <taxon>Pseudomonadati</taxon>
        <taxon>Pseudomonadota</taxon>
        <taxon>Alphaproteobacteria</taxon>
        <taxon>Rhodospirillales</taxon>
        <taxon>Dongiaceae</taxon>
        <taxon>Dongia</taxon>
    </lineage>
</organism>
<feature type="compositionally biased region" description="Basic and acidic residues" evidence="6">
    <location>
        <begin position="81"/>
        <end position="90"/>
    </location>
</feature>
<accession>A0ABU0YTP9</accession>
<comment type="subcellular location">
    <subcellularLocation>
        <location evidence="1">Membrane</location>
        <topology evidence="1">Single-pass membrane protein</topology>
    </subcellularLocation>
</comment>
<name>A0ABU0YTP9_9PROT</name>
<evidence type="ECO:0000313" key="9">
    <source>
        <dbReference type="Proteomes" id="UP001230156"/>
    </source>
</evidence>